<evidence type="ECO:0000313" key="4">
    <source>
        <dbReference type="WBParaSite" id="HPLM_0000809401-mRNA-1"/>
    </source>
</evidence>
<gene>
    <name evidence="2" type="ORF">HPLM_LOCUS8086</name>
</gene>
<keyword evidence="3" id="KW-1185">Reference proteome</keyword>
<dbReference type="PANTHER" id="PTHR46238:SF8">
    <property type="entry name" value="ENDONUCLEASE_EXONUCLEASE_PHOSPHATASE DOMAIN-CONTAINING PROTEIN"/>
    <property type="match status" value="1"/>
</dbReference>
<evidence type="ECO:0000313" key="3">
    <source>
        <dbReference type="Proteomes" id="UP000268014"/>
    </source>
</evidence>
<dbReference type="AlphaFoldDB" id="A0A0N4WC74"/>
<accession>A0A0N4WC74</accession>
<feature type="region of interest" description="Disordered" evidence="1">
    <location>
        <begin position="1"/>
        <end position="49"/>
    </location>
</feature>
<dbReference type="Proteomes" id="UP000268014">
    <property type="component" value="Unassembled WGS sequence"/>
</dbReference>
<organism evidence="4">
    <name type="scientific">Haemonchus placei</name>
    <name type="common">Barber's pole worm</name>
    <dbReference type="NCBI Taxonomy" id="6290"/>
    <lineage>
        <taxon>Eukaryota</taxon>
        <taxon>Metazoa</taxon>
        <taxon>Ecdysozoa</taxon>
        <taxon>Nematoda</taxon>
        <taxon>Chromadorea</taxon>
        <taxon>Rhabditida</taxon>
        <taxon>Rhabditina</taxon>
        <taxon>Rhabditomorpha</taxon>
        <taxon>Strongyloidea</taxon>
        <taxon>Trichostrongylidae</taxon>
        <taxon>Haemonchus</taxon>
    </lineage>
</organism>
<name>A0A0N4WC74_HAEPC</name>
<evidence type="ECO:0000313" key="2">
    <source>
        <dbReference type="EMBL" id="VDO33830.1"/>
    </source>
</evidence>
<dbReference type="EMBL" id="UZAF01016782">
    <property type="protein sequence ID" value="VDO33830.1"/>
    <property type="molecule type" value="Genomic_DNA"/>
</dbReference>
<reference evidence="2 3" key="2">
    <citation type="submission" date="2018-11" db="EMBL/GenBank/DDBJ databases">
        <authorList>
            <consortium name="Pathogen Informatics"/>
        </authorList>
    </citation>
    <scope>NUCLEOTIDE SEQUENCE [LARGE SCALE GENOMIC DNA]</scope>
    <source>
        <strain evidence="2 3">MHpl1</strain>
    </source>
</reference>
<dbReference type="OrthoDB" id="5852058at2759"/>
<protein>
    <submittedName>
        <fullName evidence="2 4">Uncharacterized protein</fullName>
    </submittedName>
</protein>
<sequence>MTESARGKWTPAEREEDQFPELRGGHEANHRRLRGRLQNDTGLPIPGSDLVADGSVDQAVKARRKAAWMNWRESSCTLCDRRCSKTIKGKVYRTVLKLTMLYGSECWPVGVGPDWIASEMKSQGPQRRDS</sequence>
<dbReference type="OMA" id="GHEANHR"/>
<reference evidence="4" key="1">
    <citation type="submission" date="2017-02" db="UniProtKB">
        <authorList>
            <consortium name="WormBaseParasite"/>
        </authorList>
    </citation>
    <scope>IDENTIFICATION</scope>
</reference>
<dbReference type="PANTHER" id="PTHR46238">
    <property type="entry name" value="REVERSE TRANSCRIPTASE DOMAIN-CONTAINING PROTEIN"/>
    <property type="match status" value="1"/>
</dbReference>
<dbReference type="WBParaSite" id="HPLM_0000809401-mRNA-1">
    <property type="protein sequence ID" value="HPLM_0000809401-mRNA-1"/>
    <property type="gene ID" value="HPLM_0000809401"/>
</dbReference>
<evidence type="ECO:0000256" key="1">
    <source>
        <dbReference type="SAM" id="MobiDB-lite"/>
    </source>
</evidence>
<proteinExistence type="predicted"/>